<feature type="transmembrane region" description="Helical" evidence="6">
    <location>
        <begin position="308"/>
        <end position="326"/>
    </location>
</feature>
<dbReference type="Proteomes" id="UP000050471">
    <property type="component" value="Unassembled WGS sequence"/>
</dbReference>
<comment type="caution">
    <text evidence="7">The sequence shown here is derived from an EMBL/GenBank/DDBJ whole genome shotgun (WGS) entry which is preliminary data.</text>
</comment>
<gene>
    <name evidence="7" type="ORF">AKJ29_04665</name>
</gene>
<sequence>MRLHLYFARRFLFSFVTMLVVLGLVFVLLDMVEGMRKFDASQVGFTEVLGLTLLNMPMWMYRILPLVTILATIWMFLSLARSSELVVTRASGRSAMITLISPVVTVFLIGVVALLIFNPISAATQKKYERLSAEYSGGSRSISSVSKGGVWLRQGNKQGQIVIRASQSNNDGTRLQDVTFYSFSSDGMPTKRVSARQATLEPGRWALRSAKVWNFDLSDNPEGEALVLPSYWIATNLTEEQIRDSFGKPSNISIWDLPSFITRLNEAGFSPRLHQVWLQIELSTPLFLVAMVLIGASFTMRHTRFGRTGIMVVSALVLGFGFYFIRNFAQILGENGQIPVIFAAWTTPISGILLSLGFLLHLEDG</sequence>
<feature type="transmembrane region" description="Helical" evidence="6">
    <location>
        <begin position="338"/>
        <end position="360"/>
    </location>
</feature>
<feature type="transmembrane region" description="Helical" evidence="6">
    <location>
        <begin position="59"/>
        <end position="77"/>
    </location>
</feature>
<dbReference type="EMBL" id="LKBA01000023">
    <property type="protein sequence ID" value="KPN61909.1"/>
    <property type="molecule type" value="Genomic_DNA"/>
</dbReference>
<accession>A0A0P7ISW8</accession>
<feature type="transmembrane region" description="Helical" evidence="6">
    <location>
        <begin position="97"/>
        <end position="117"/>
    </location>
</feature>
<evidence type="ECO:0000256" key="5">
    <source>
        <dbReference type="ARBA" id="ARBA00023136"/>
    </source>
</evidence>
<keyword evidence="8" id="KW-1185">Reference proteome</keyword>
<dbReference type="PANTHER" id="PTHR33529:SF2">
    <property type="entry name" value="LIPOPOLYSACCHARIDE EXPORT SYSTEM PERMEASE PROTEIN LPTG"/>
    <property type="match status" value="1"/>
</dbReference>
<dbReference type="NCBIfam" id="TIGR04408">
    <property type="entry name" value="LptG_lptG"/>
    <property type="match status" value="1"/>
</dbReference>
<dbReference type="GO" id="GO:0043190">
    <property type="term" value="C:ATP-binding cassette (ABC) transporter complex"/>
    <property type="evidence" value="ECO:0007669"/>
    <property type="project" value="InterPro"/>
</dbReference>
<organism evidence="7 8">
    <name type="scientific">Aliiroseovarius crassostreae</name>
    <dbReference type="NCBI Taxonomy" id="154981"/>
    <lineage>
        <taxon>Bacteria</taxon>
        <taxon>Pseudomonadati</taxon>
        <taxon>Pseudomonadota</taxon>
        <taxon>Alphaproteobacteria</taxon>
        <taxon>Rhodobacterales</taxon>
        <taxon>Paracoccaceae</taxon>
        <taxon>Aliiroseovarius</taxon>
    </lineage>
</organism>
<evidence type="ECO:0000313" key="7">
    <source>
        <dbReference type="EMBL" id="KPN61909.1"/>
    </source>
</evidence>
<evidence type="ECO:0000256" key="3">
    <source>
        <dbReference type="ARBA" id="ARBA00022692"/>
    </source>
</evidence>
<protein>
    <submittedName>
        <fullName evidence="7">LPS export ABC transporter permease LptG</fullName>
    </submittedName>
</protein>
<dbReference type="RefSeq" id="WP_055192559.1">
    <property type="nucleotide sequence ID" value="NZ_FPBS01000011.1"/>
</dbReference>
<keyword evidence="2" id="KW-1003">Cell membrane</keyword>
<keyword evidence="4 6" id="KW-1133">Transmembrane helix</keyword>
<dbReference type="InterPro" id="IPR005495">
    <property type="entry name" value="LptG/LptF_permease"/>
</dbReference>
<evidence type="ECO:0000313" key="8">
    <source>
        <dbReference type="Proteomes" id="UP000050471"/>
    </source>
</evidence>
<dbReference type="AlphaFoldDB" id="A0A0P7ISW8"/>
<dbReference type="PANTHER" id="PTHR33529">
    <property type="entry name" value="SLR0882 PROTEIN-RELATED"/>
    <property type="match status" value="1"/>
</dbReference>
<evidence type="ECO:0000256" key="6">
    <source>
        <dbReference type="SAM" id="Phobius"/>
    </source>
</evidence>
<feature type="transmembrane region" description="Helical" evidence="6">
    <location>
        <begin position="276"/>
        <end position="296"/>
    </location>
</feature>
<dbReference type="OrthoDB" id="9798468at2"/>
<dbReference type="GO" id="GO:0015920">
    <property type="term" value="P:lipopolysaccharide transport"/>
    <property type="evidence" value="ECO:0007669"/>
    <property type="project" value="TreeGrafter"/>
</dbReference>
<dbReference type="GO" id="GO:0055085">
    <property type="term" value="P:transmembrane transport"/>
    <property type="evidence" value="ECO:0007669"/>
    <property type="project" value="InterPro"/>
</dbReference>
<keyword evidence="3 6" id="KW-0812">Transmembrane</keyword>
<evidence type="ECO:0000256" key="4">
    <source>
        <dbReference type="ARBA" id="ARBA00022989"/>
    </source>
</evidence>
<keyword evidence="5 6" id="KW-0472">Membrane</keyword>
<reference evidence="7 8" key="1">
    <citation type="submission" date="2015-09" db="EMBL/GenBank/DDBJ databases">
        <title>Draft genome sequence of Aliiroseovarius crassostreae CV919-312TSm, the causative agent of Roseovarius Oyster Disease (formerly Juvenile Oyster Disease).</title>
        <authorList>
            <person name="Kessner L."/>
            <person name="Spinard E."/>
            <person name="Nelson D."/>
        </authorList>
    </citation>
    <scope>NUCLEOTIDE SEQUENCE [LARGE SCALE GENOMIC DNA]</scope>
    <source>
        <strain evidence="7 8">CV919-312</strain>
    </source>
</reference>
<dbReference type="Pfam" id="PF03739">
    <property type="entry name" value="LptF_LptG"/>
    <property type="match status" value="1"/>
</dbReference>
<feature type="transmembrane region" description="Helical" evidence="6">
    <location>
        <begin position="12"/>
        <end position="29"/>
    </location>
</feature>
<dbReference type="InterPro" id="IPR030923">
    <property type="entry name" value="LptG"/>
</dbReference>
<evidence type="ECO:0000256" key="1">
    <source>
        <dbReference type="ARBA" id="ARBA00004651"/>
    </source>
</evidence>
<dbReference type="STRING" id="154981.AKJ29_04665"/>
<proteinExistence type="predicted"/>
<comment type="subcellular location">
    <subcellularLocation>
        <location evidence="1">Cell membrane</location>
        <topology evidence="1">Multi-pass membrane protein</topology>
    </subcellularLocation>
</comment>
<name>A0A0P7ISW8_9RHOB</name>
<evidence type="ECO:0000256" key="2">
    <source>
        <dbReference type="ARBA" id="ARBA00022475"/>
    </source>
</evidence>